<dbReference type="Proteomes" id="UP000030701">
    <property type="component" value="Unassembled WGS sequence"/>
</dbReference>
<proteinExistence type="predicted"/>
<gene>
    <name evidence="1" type="ORF">FOTG_18997</name>
</gene>
<dbReference type="AlphaFoldDB" id="X0KUM6"/>
<accession>X0KUM6</accession>
<protein>
    <submittedName>
        <fullName evidence="1">Uncharacterized protein</fullName>
    </submittedName>
</protein>
<sequence length="36" mass="4088">MSGATIIQEARLPEMEEREVKDLLQKGASGRLWWTG</sequence>
<name>X0KUM6_FUSOX</name>
<reference evidence="1" key="1">
    <citation type="submission" date="2011-11" db="EMBL/GenBank/DDBJ databases">
        <title>The Genome Sequence of Fusarium oxysporum Cotton.</title>
        <authorList>
            <consortium name="The Broad Institute Genome Sequencing Platform"/>
            <person name="Ma L.-J."/>
            <person name="Gale L.R."/>
            <person name="Schwartz D.C."/>
            <person name="Zhou S."/>
            <person name="Corby-Kistler H."/>
            <person name="Young S.K."/>
            <person name="Zeng Q."/>
            <person name="Gargeya S."/>
            <person name="Fitzgerald M."/>
            <person name="Haas B."/>
            <person name="Abouelleil A."/>
            <person name="Alvarado L."/>
            <person name="Arachchi H.M."/>
            <person name="Berlin A."/>
            <person name="Brown A."/>
            <person name="Chapman S.B."/>
            <person name="Chen Z."/>
            <person name="Dunbar C."/>
            <person name="Freedman E."/>
            <person name="Gearin G."/>
            <person name="Goldberg J."/>
            <person name="Griggs A."/>
            <person name="Gujja S."/>
            <person name="Heiman D."/>
            <person name="Howarth C."/>
            <person name="Larson L."/>
            <person name="Lui A."/>
            <person name="MacDonald P.J.P."/>
            <person name="Montmayeur A."/>
            <person name="Murphy C."/>
            <person name="Neiman D."/>
            <person name="Pearson M."/>
            <person name="Priest M."/>
            <person name="Roberts A."/>
            <person name="Saif S."/>
            <person name="Shea T."/>
            <person name="Shenoy N."/>
            <person name="Sisk P."/>
            <person name="Stolte C."/>
            <person name="Sykes S."/>
            <person name="Wortman J."/>
            <person name="Nusbaum C."/>
            <person name="Birren B."/>
        </authorList>
    </citation>
    <scope>NUCLEOTIDE SEQUENCE [LARGE SCALE GENOMIC DNA]</scope>
    <source>
        <strain evidence="1">25433</strain>
    </source>
</reference>
<evidence type="ECO:0000313" key="1">
    <source>
        <dbReference type="EMBL" id="EXM12502.1"/>
    </source>
</evidence>
<dbReference type="HOGENOM" id="CLU_3384784_0_0_1"/>
<organism evidence="1">
    <name type="scientific">Fusarium oxysporum f. sp. vasinfectum 25433</name>
    <dbReference type="NCBI Taxonomy" id="1089449"/>
    <lineage>
        <taxon>Eukaryota</taxon>
        <taxon>Fungi</taxon>
        <taxon>Dikarya</taxon>
        <taxon>Ascomycota</taxon>
        <taxon>Pezizomycotina</taxon>
        <taxon>Sordariomycetes</taxon>
        <taxon>Hypocreomycetidae</taxon>
        <taxon>Hypocreales</taxon>
        <taxon>Nectriaceae</taxon>
        <taxon>Fusarium</taxon>
        <taxon>Fusarium oxysporum species complex</taxon>
    </lineage>
</organism>
<reference evidence="1" key="2">
    <citation type="submission" date="2014-03" db="EMBL/GenBank/DDBJ databases">
        <title>The Genome Annotation of Fusarium oxysporum Cotton.</title>
        <authorList>
            <consortium name="The Broad Institute Genomics Platform"/>
            <person name="Ma L.-J."/>
            <person name="Corby-Kistler H."/>
            <person name="Broz K."/>
            <person name="Gale L.R."/>
            <person name="Jonkers W."/>
            <person name="O'Donnell K."/>
            <person name="Ploetz R."/>
            <person name="Steinberg C."/>
            <person name="Schwartz D.C."/>
            <person name="VanEtten H."/>
            <person name="Zhou S."/>
            <person name="Young S.K."/>
            <person name="Zeng Q."/>
            <person name="Gargeya S."/>
            <person name="Fitzgerald M."/>
            <person name="Abouelleil A."/>
            <person name="Alvarado L."/>
            <person name="Chapman S.B."/>
            <person name="Gainer-Dewar J."/>
            <person name="Goldberg J."/>
            <person name="Griggs A."/>
            <person name="Gujja S."/>
            <person name="Hansen M."/>
            <person name="Howarth C."/>
            <person name="Imamovic A."/>
            <person name="Ireland A."/>
            <person name="Larimer J."/>
            <person name="McCowan C."/>
            <person name="Murphy C."/>
            <person name="Pearson M."/>
            <person name="Poon T.W."/>
            <person name="Priest M."/>
            <person name="Roberts A."/>
            <person name="Saif S."/>
            <person name="Shea T."/>
            <person name="Sykes S."/>
            <person name="Wortman J."/>
            <person name="Nusbaum C."/>
            <person name="Birren B."/>
        </authorList>
    </citation>
    <scope>NUCLEOTIDE SEQUENCE</scope>
    <source>
        <strain evidence="1">25433</strain>
    </source>
</reference>
<dbReference type="EMBL" id="KK035508">
    <property type="protein sequence ID" value="EXM12502.1"/>
    <property type="molecule type" value="Genomic_DNA"/>
</dbReference>